<dbReference type="HOGENOM" id="CLU_001265_30_5_1"/>
<dbReference type="FunCoup" id="H9G930">
    <property type="interactions" value="242"/>
</dbReference>
<evidence type="ECO:0000256" key="17">
    <source>
        <dbReference type="SAM" id="Phobius"/>
    </source>
</evidence>
<dbReference type="InParanoid" id="H9G930"/>
<protein>
    <recommendedName>
        <fullName evidence="13">Solute carrier family 2, facilitated glucose transporter member 8</fullName>
    </recommendedName>
    <alternativeName>
        <fullName evidence="14">Glucose transporter type 8</fullName>
    </alternativeName>
    <alternativeName>
        <fullName evidence="15">Glucose transporter type X1</fullName>
    </alternativeName>
</protein>
<dbReference type="SUPFAM" id="SSF103473">
    <property type="entry name" value="MFS general substrate transporter"/>
    <property type="match status" value="1"/>
</dbReference>
<evidence type="ECO:0000256" key="11">
    <source>
        <dbReference type="ARBA" id="ARBA00052140"/>
    </source>
</evidence>
<evidence type="ECO:0000313" key="19">
    <source>
        <dbReference type="Ensembl" id="ENSACAP00000004353.4"/>
    </source>
</evidence>
<dbReference type="PANTHER" id="PTHR48021:SF18">
    <property type="entry name" value="SOLUTE CARRIER FAMILY 2, FACILITATED GLUCOSE TRANSPORTER MEMBER 8"/>
    <property type="match status" value="1"/>
</dbReference>
<reference evidence="19" key="2">
    <citation type="submission" date="2025-08" db="UniProtKB">
        <authorList>
            <consortium name="Ensembl"/>
        </authorList>
    </citation>
    <scope>IDENTIFICATION</scope>
</reference>
<dbReference type="eggNOG" id="KOG0254">
    <property type="taxonomic scope" value="Eukaryota"/>
</dbReference>
<dbReference type="Ensembl" id="ENSACAT00000004453.4">
    <property type="protein sequence ID" value="ENSACAP00000004353.4"/>
    <property type="gene ID" value="ENSACAG00000004342.4"/>
</dbReference>
<comment type="subcellular location">
    <subcellularLocation>
        <location evidence="4">Cell membrane</location>
        <topology evidence="4">Multi-pass membrane protein</topology>
    </subcellularLocation>
</comment>
<keyword evidence="10" id="KW-0325">Glycoprotein</keyword>
<dbReference type="InterPro" id="IPR005828">
    <property type="entry name" value="MFS_sugar_transport-like"/>
</dbReference>
<dbReference type="GO" id="GO:0016020">
    <property type="term" value="C:membrane"/>
    <property type="evidence" value="ECO:0000318"/>
    <property type="project" value="GO_Central"/>
</dbReference>
<evidence type="ECO:0000256" key="7">
    <source>
        <dbReference type="ARBA" id="ARBA00022692"/>
    </source>
</evidence>
<dbReference type="Bgee" id="ENSACAG00000004342">
    <property type="expression patterns" value="Expressed in lung and 10 other cell types or tissues"/>
</dbReference>
<dbReference type="FunFam" id="1.20.1250.20:FF:000055">
    <property type="entry name" value="Facilitated trehalose transporter Tret1-2 homolog"/>
    <property type="match status" value="1"/>
</dbReference>
<dbReference type="PROSITE" id="PS00217">
    <property type="entry name" value="SUGAR_TRANSPORT_2"/>
    <property type="match status" value="1"/>
</dbReference>
<comment type="catalytic activity">
    <reaction evidence="2">
        <text>D-glucose(out) = D-glucose(in)</text>
        <dbReference type="Rhea" id="RHEA:60376"/>
        <dbReference type="ChEBI" id="CHEBI:4167"/>
    </reaction>
</comment>
<dbReference type="GO" id="GO:1904659">
    <property type="term" value="P:D-glucose transmembrane transport"/>
    <property type="evidence" value="ECO:0000318"/>
    <property type="project" value="GO_Central"/>
</dbReference>
<proteinExistence type="inferred from homology"/>
<dbReference type="GO" id="GO:0055056">
    <property type="term" value="F:D-glucose transmembrane transporter activity"/>
    <property type="evidence" value="ECO:0000318"/>
    <property type="project" value="GO_Central"/>
</dbReference>
<feature type="transmembrane region" description="Helical" evidence="17">
    <location>
        <begin position="308"/>
        <end position="330"/>
    </location>
</feature>
<evidence type="ECO:0000256" key="15">
    <source>
        <dbReference type="ARBA" id="ARBA00080242"/>
    </source>
</evidence>
<name>H9G930_ANOCA</name>
<evidence type="ECO:0000256" key="9">
    <source>
        <dbReference type="ARBA" id="ARBA00023136"/>
    </source>
</evidence>
<evidence type="ECO:0000259" key="18">
    <source>
        <dbReference type="PROSITE" id="PS50850"/>
    </source>
</evidence>
<evidence type="ECO:0000256" key="10">
    <source>
        <dbReference type="ARBA" id="ARBA00023180"/>
    </source>
</evidence>
<keyword evidence="7 17" id="KW-0812">Transmembrane</keyword>
<evidence type="ECO:0000256" key="3">
    <source>
        <dbReference type="ARBA" id="ARBA00001787"/>
    </source>
</evidence>
<dbReference type="PRINTS" id="PR00171">
    <property type="entry name" value="SUGRTRNSPORT"/>
</dbReference>
<evidence type="ECO:0000256" key="8">
    <source>
        <dbReference type="ARBA" id="ARBA00022989"/>
    </source>
</evidence>
<evidence type="ECO:0000256" key="13">
    <source>
        <dbReference type="ARBA" id="ARBA00067382"/>
    </source>
</evidence>
<feature type="transmembrane region" description="Helical" evidence="17">
    <location>
        <begin position="377"/>
        <end position="400"/>
    </location>
</feature>
<dbReference type="InterPro" id="IPR003663">
    <property type="entry name" value="Sugar/inositol_transpt"/>
</dbReference>
<keyword evidence="6" id="KW-1003">Cell membrane</keyword>
<dbReference type="GO" id="GO:0005886">
    <property type="term" value="C:plasma membrane"/>
    <property type="evidence" value="ECO:0007669"/>
    <property type="project" value="UniProtKB-SubCell"/>
</dbReference>
<dbReference type="Proteomes" id="UP000001646">
    <property type="component" value="Unplaced"/>
</dbReference>
<reference evidence="19" key="3">
    <citation type="submission" date="2025-09" db="UniProtKB">
        <authorList>
            <consortium name="Ensembl"/>
        </authorList>
    </citation>
    <scope>IDENTIFICATION</scope>
</reference>
<dbReference type="InterPro" id="IPR020846">
    <property type="entry name" value="MFS_dom"/>
</dbReference>
<feature type="transmembrane region" description="Helical" evidence="17">
    <location>
        <begin position="79"/>
        <end position="101"/>
    </location>
</feature>
<evidence type="ECO:0000256" key="5">
    <source>
        <dbReference type="ARBA" id="ARBA00007004"/>
    </source>
</evidence>
<comment type="catalytic activity">
    <reaction evidence="1">
        <text>D-fructose(out) = D-fructose(in)</text>
        <dbReference type="Rhea" id="RHEA:60372"/>
        <dbReference type="ChEBI" id="CHEBI:37721"/>
    </reaction>
</comment>
<evidence type="ECO:0000256" key="16">
    <source>
        <dbReference type="SAM" id="MobiDB-lite"/>
    </source>
</evidence>
<keyword evidence="8 17" id="KW-1133">Transmembrane helix</keyword>
<feature type="domain" description="Major facilitator superfamily (MFS) profile" evidence="18">
    <location>
        <begin position="35"/>
        <end position="402"/>
    </location>
</feature>
<sequence>MSSDESRPLLGEIQPQPDERSLQSENYLSQVQNQGLYLATFASVLGPLSFGFVLGYSSPAIPSLKQSSRPELRLDDSQASWFGSVVTLGAAAGGILGGFLVERTGRKLTLMLCAVPFVFGFTVILSAQNAWMLYLGRVLTGVASGITSLVVPIYISEIAHSGVRGMLGSCVQLMVVIGILGAYTAGLVLEWRWLAVLCSIPPCLLLGSMAFMPETPRFLLLRQKREHEAVAALRFLRGPLVEHQRECLELQAHAGEQEALSLAEFKNPSIYKPFCIGVSMMFFQQVSGINAIMFYAETIFEEAKFKSSGAASVIVGSIQVFFTAVAALLIDKTGRKVLLVLSGLIMAASAAIFGMYFKMTPPIPNNSSQVLFLNSQLSLAVTEGHSLAWLAVLSLGLFIAGE</sequence>
<evidence type="ECO:0000256" key="6">
    <source>
        <dbReference type="ARBA" id="ARBA00022475"/>
    </source>
</evidence>
<organism evidence="19 20">
    <name type="scientific">Anolis carolinensis</name>
    <name type="common">Green anole</name>
    <name type="synonym">American chameleon</name>
    <dbReference type="NCBI Taxonomy" id="28377"/>
    <lineage>
        <taxon>Eukaryota</taxon>
        <taxon>Metazoa</taxon>
        <taxon>Chordata</taxon>
        <taxon>Craniata</taxon>
        <taxon>Vertebrata</taxon>
        <taxon>Euteleostomi</taxon>
        <taxon>Lepidosauria</taxon>
        <taxon>Squamata</taxon>
        <taxon>Bifurcata</taxon>
        <taxon>Unidentata</taxon>
        <taxon>Episquamata</taxon>
        <taxon>Toxicofera</taxon>
        <taxon>Iguania</taxon>
        <taxon>Dactyloidae</taxon>
        <taxon>Anolis</taxon>
    </lineage>
</organism>
<comment type="catalytic activity">
    <reaction evidence="3">
        <text>L-dehydroascorbate(out) = L-dehydroascorbate(in)</text>
        <dbReference type="Rhea" id="RHEA:60380"/>
        <dbReference type="ChEBI" id="CHEBI:58539"/>
    </reaction>
</comment>
<dbReference type="PROSITE" id="PS50850">
    <property type="entry name" value="MFS"/>
    <property type="match status" value="1"/>
</dbReference>
<keyword evidence="9 17" id="KW-0472">Membrane</keyword>
<comment type="catalytic activity">
    <reaction evidence="11">
        <text>alpha,alpha-trehalose(in) = alpha,alpha-trehalose(out)</text>
        <dbReference type="Rhea" id="RHEA:17629"/>
        <dbReference type="ChEBI" id="CHEBI:16551"/>
    </reaction>
</comment>
<comment type="function">
    <text evidence="12">Insulin-regulated facilitative hexose transporter that mediates the transport of glucose and fructose. Facilitates hepatic influx of dietary trehalose, which in turn inhibits glucose and fructose influx triggering a starvation signal and hepatic autophagy through activation of AMPK and ULK1. Also able to mediate the transport of dehydroascorbate.</text>
</comment>
<evidence type="ECO:0000313" key="20">
    <source>
        <dbReference type="Proteomes" id="UP000001646"/>
    </source>
</evidence>
<dbReference type="InterPro" id="IPR036259">
    <property type="entry name" value="MFS_trans_sf"/>
</dbReference>
<evidence type="ECO:0000256" key="12">
    <source>
        <dbReference type="ARBA" id="ARBA00059062"/>
    </source>
</evidence>
<comment type="similarity">
    <text evidence="5">Belongs to the major facilitator superfamily. Sugar transporter (TC 2.A.1.1) family. Glucose transporter subfamily.</text>
</comment>
<dbReference type="InterPro" id="IPR005829">
    <property type="entry name" value="Sugar_transporter_CS"/>
</dbReference>
<dbReference type="GeneTree" id="ENSGT00940000158795"/>
<dbReference type="AlphaFoldDB" id="H9G930"/>
<feature type="region of interest" description="Disordered" evidence="16">
    <location>
        <begin position="1"/>
        <end position="21"/>
    </location>
</feature>
<reference evidence="19" key="1">
    <citation type="submission" date="2009-12" db="EMBL/GenBank/DDBJ databases">
        <title>The Genome Sequence of Anolis carolinensis (Green Anole Lizard).</title>
        <authorList>
            <consortium name="The Genome Sequencing Platform"/>
            <person name="Di Palma F."/>
            <person name="Alfoldi J."/>
            <person name="Heiman D."/>
            <person name="Young S."/>
            <person name="Grabherr M."/>
            <person name="Johnson J."/>
            <person name="Lander E.S."/>
            <person name="Lindblad-Toh K."/>
        </authorList>
    </citation>
    <scope>NUCLEOTIDE SEQUENCE [LARGE SCALE GENOMIC DNA]</scope>
    <source>
        <strain evidence="19">JBL SC #1</strain>
    </source>
</reference>
<dbReference type="PANTHER" id="PTHR48021">
    <property type="match status" value="1"/>
</dbReference>
<dbReference type="Pfam" id="PF00083">
    <property type="entry name" value="Sugar_tr"/>
    <property type="match status" value="1"/>
</dbReference>
<feature type="transmembrane region" description="Helical" evidence="17">
    <location>
        <begin position="108"/>
        <end position="128"/>
    </location>
</feature>
<feature type="transmembrane region" description="Helical" evidence="17">
    <location>
        <begin position="134"/>
        <end position="155"/>
    </location>
</feature>
<evidence type="ECO:0000256" key="2">
    <source>
        <dbReference type="ARBA" id="ARBA00000618"/>
    </source>
</evidence>
<evidence type="ECO:0000256" key="14">
    <source>
        <dbReference type="ARBA" id="ARBA00077395"/>
    </source>
</evidence>
<dbReference type="InterPro" id="IPR050549">
    <property type="entry name" value="MFS_Trehalose_Transporter"/>
</dbReference>
<feature type="transmembrane region" description="Helical" evidence="17">
    <location>
        <begin position="337"/>
        <end position="357"/>
    </location>
</feature>
<feature type="transmembrane region" description="Helical" evidence="17">
    <location>
        <begin position="274"/>
        <end position="296"/>
    </location>
</feature>
<dbReference type="GO" id="GO:0033300">
    <property type="term" value="F:dehydroascorbic acid transmembrane transporter activity"/>
    <property type="evidence" value="ECO:0007669"/>
    <property type="project" value="UniProtKB-ARBA"/>
</dbReference>
<evidence type="ECO:0000256" key="1">
    <source>
        <dbReference type="ARBA" id="ARBA00000590"/>
    </source>
</evidence>
<feature type="transmembrane region" description="Helical" evidence="17">
    <location>
        <begin position="167"/>
        <end position="185"/>
    </location>
</feature>
<dbReference type="Gene3D" id="1.20.1250.20">
    <property type="entry name" value="MFS general substrate transporter like domains"/>
    <property type="match status" value="1"/>
</dbReference>
<accession>H9G930</accession>
<feature type="transmembrane region" description="Helical" evidence="17">
    <location>
        <begin position="191"/>
        <end position="212"/>
    </location>
</feature>
<keyword evidence="20" id="KW-1185">Reference proteome</keyword>
<dbReference type="STRING" id="28377.ENSACAP00000004353"/>
<feature type="transmembrane region" description="Helical" evidence="17">
    <location>
        <begin position="36"/>
        <end position="59"/>
    </location>
</feature>
<evidence type="ECO:0000256" key="4">
    <source>
        <dbReference type="ARBA" id="ARBA00004651"/>
    </source>
</evidence>